<proteinExistence type="predicted"/>
<dbReference type="RefSeq" id="WP_184010453.1">
    <property type="nucleotide sequence ID" value="NZ_JACIJS010000004.1"/>
</dbReference>
<dbReference type="EMBL" id="JACIJS010000004">
    <property type="protein sequence ID" value="MBB5515615.1"/>
    <property type="molecule type" value="Genomic_DNA"/>
</dbReference>
<keyword evidence="2" id="KW-0804">Transcription</keyword>
<dbReference type="PROSITE" id="PS01124">
    <property type="entry name" value="HTH_ARAC_FAMILY_2"/>
    <property type="match status" value="1"/>
</dbReference>
<feature type="domain" description="HTH araC/xylS-type" evidence="4">
    <location>
        <begin position="218"/>
        <end position="316"/>
    </location>
</feature>
<sequence length="322" mass="35331">MSDPHHVGLIAFDGSMLAGLLAFADILHAANRLADAPRFRVSLISAHEDNPSLHHPLAAKEGAGDPPYDTLVVPGFWAESLRDISQGIERSHSVLRRFGPISPDQIICGYCAGVCLLAEAGLLAERGATVTWWVQGYMRQKYPNVDWQTDLDFVQDRNIVTASGAMGYVPLSLWLVKRFAGEDVMRDVSRFMVLPRPPVAHDAFRHAALIDQPTALTRRLHTLVRGLPATDLSAAALADAMGMSERTLARRVQQDTGQALGQWARGIKLSQVAQRLAESTQSPGAICAELGFSSEPNLRRMFKATTGMTLSEYRRSFGRFAR</sequence>
<dbReference type="InterPro" id="IPR018060">
    <property type="entry name" value="HTH_AraC"/>
</dbReference>
<dbReference type="InterPro" id="IPR009057">
    <property type="entry name" value="Homeodomain-like_sf"/>
</dbReference>
<keyword evidence="1" id="KW-0805">Transcription regulation</keyword>
<dbReference type="PANTHER" id="PTHR43130">
    <property type="entry name" value="ARAC-FAMILY TRANSCRIPTIONAL REGULATOR"/>
    <property type="match status" value="1"/>
</dbReference>
<evidence type="ECO:0000256" key="3">
    <source>
        <dbReference type="SAM" id="Phobius"/>
    </source>
</evidence>
<evidence type="ECO:0000256" key="2">
    <source>
        <dbReference type="ARBA" id="ARBA00023163"/>
    </source>
</evidence>
<dbReference type="Pfam" id="PF12833">
    <property type="entry name" value="HTH_18"/>
    <property type="match status" value="1"/>
</dbReference>
<gene>
    <name evidence="5" type="ORF">FHS89_001627</name>
</gene>
<keyword evidence="3" id="KW-0472">Membrane</keyword>
<evidence type="ECO:0000256" key="1">
    <source>
        <dbReference type="ARBA" id="ARBA00023015"/>
    </source>
</evidence>
<dbReference type="GO" id="GO:0043565">
    <property type="term" value="F:sequence-specific DNA binding"/>
    <property type="evidence" value="ECO:0007669"/>
    <property type="project" value="InterPro"/>
</dbReference>
<dbReference type="Gene3D" id="1.10.10.60">
    <property type="entry name" value="Homeodomain-like"/>
    <property type="match status" value="1"/>
</dbReference>
<dbReference type="GO" id="GO:0003700">
    <property type="term" value="F:DNA-binding transcription factor activity"/>
    <property type="evidence" value="ECO:0007669"/>
    <property type="project" value="InterPro"/>
</dbReference>
<dbReference type="SUPFAM" id="SSF52317">
    <property type="entry name" value="Class I glutamine amidotransferase-like"/>
    <property type="match status" value="1"/>
</dbReference>
<dbReference type="Pfam" id="PF01965">
    <property type="entry name" value="DJ-1_PfpI"/>
    <property type="match status" value="1"/>
</dbReference>
<dbReference type="AlphaFoldDB" id="A0A840X144"/>
<comment type="caution">
    <text evidence="5">The sequence shown here is derived from an EMBL/GenBank/DDBJ whole genome shotgun (WGS) entry which is preliminary data.</text>
</comment>
<evidence type="ECO:0000313" key="5">
    <source>
        <dbReference type="EMBL" id="MBB5515615.1"/>
    </source>
</evidence>
<dbReference type="SMART" id="SM00342">
    <property type="entry name" value="HTH_ARAC"/>
    <property type="match status" value="1"/>
</dbReference>
<dbReference type="SUPFAM" id="SSF46689">
    <property type="entry name" value="Homeodomain-like"/>
    <property type="match status" value="1"/>
</dbReference>
<protein>
    <submittedName>
        <fullName evidence="5">Transcriptional regulator GlxA family with amidase domain</fullName>
    </submittedName>
</protein>
<accession>A0A840X144</accession>
<evidence type="ECO:0000313" key="6">
    <source>
        <dbReference type="Proteomes" id="UP000553766"/>
    </source>
</evidence>
<keyword evidence="6" id="KW-1185">Reference proteome</keyword>
<name>A0A840X144_9RHOB</name>
<dbReference type="Proteomes" id="UP000553766">
    <property type="component" value="Unassembled WGS sequence"/>
</dbReference>
<keyword evidence="3" id="KW-0812">Transmembrane</keyword>
<dbReference type="InterPro" id="IPR029062">
    <property type="entry name" value="Class_I_gatase-like"/>
</dbReference>
<organism evidence="5 6">
    <name type="scientific">Rubricella aquisinus</name>
    <dbReference type="NCBI Taxonomy" id="2028108"/>
    <lineage>
        <taxon>Bacteria</taxon>
        <taxon>Pseudomonadati</taxon>
        <taxon>Pseudomonadota</taxon>
        <taxon>Alphaproteobacteria</taxon>
        <taxon>Rhodobacterales</taxon>
        <taxon>Paracoccaceae</taxon>
        <taxon>Rubricella</taxon>
    </lineage>
</organism>
<keyword evidence="3" id="KW-1133">Transmembrane helix</keyword>
<dbReference type="InterPro" id="IPR002818">
    <property type="entry name" value="DJ-1/PfpI"/>
</dbReference>
<feature type="transmembrane region" description="Helical" evidence="3">
    <location>
        <begin position="6"/>
        <end position="30"/>
    </location>
</feature>
<reference evidence="5 6" key="1">
    <citation type="submission" date="2020-08" db="EMBL/GenBank/DDBJ databases">
        <title>Genomic Encyclopedia of Type Strains, Phase IV (KMG-IV): sequencing the most valuable type-strain genomes for metagenomic binning, comparative biology and taxonomic classification.</title>
        <authorList>
            <person name="Goeker M."/>
        </authorList>
    </citation>
    <scope>NUCLEOTIDE SEQUENCE [LARGE SCALE GENOMIC DNA]</scope>
    <source>
        <strain evidence="5 6">DSM 103377</strain>
    </source>
</reference>
<dbReference type="InterPro" id="IPR052158">
    <property type="entry name" value="INH-QAR"/>
</dbReference>
<dbReference type="PANTHER" id="PTHR43130:SF11">
    <property type="entry name" value="TRANSCRIPTIONAL REGULATORY PROTEIN"/>
    <property type="match status" value="1"/>
</dbReference>
<dbReference type="Gene3D" id="3.40.50.880">
    <property type="match status" value="1"/>
</dbReference>
<evidence type="ECO:0000259" key="4">
    <source>
        <dbReference type="PROSITE" id="PS01124"/>
    </source>
</evidence>